<reference evidence="2 3" key="1">
    <citation type="submission" date="2018-02" db="EMBL/GenBank/DDBJ databases">
        <title>Genomic Encyclopedia of Archaeal and Bacterial Type Strains, Phase II (KMG-II): from individual species to whole genera.</title>
        <authorList>
            <person name="Goeker M."/>
        </authorList>
    </citation>
    <scope>NUCLEOTIDE SEQUENCE [LARGE SCALE GENOMIC DNA]</scope>
    <source>
        <strain evidence="2 3">DSM 22857</strain>
    </source>
</reference>
<proteinExistence type="predicted"/>
<evidence type="ECO:0000313" key="2">
    <source>
        <dbReference type="EMBL" id="PPK98643.1"/>
    </source>
</evidence>
<protein>
    <submittedName>
        <fullName evidence="2">Uncharacterized protein</fullName>
    </submittedName>
</protein>
<feature type="region of interest" description="Disordered" evidence="1">
    <location>
        <begin position="205"/>
        <end position="243"/>
    </location>
</feature>
<evidence type="ECO:0000313" key="3">
    <source>
        <dbReference type="Proteomes" id="UP000239485"/>
    </source>
</evidence>
<accession>A0A2S6IWD6</accession>
<gene>
    <name evidence="2" type="ORF">CLV92_101342</name>
</gene>
<dbReference type="Proteomes" id="UP000239485">
    <property type="component" value="Unassembled WGS sequence"/>
</dbReference>
<sequence>MHRVIAWLLVLAGLGGLVAGALLATVLRPPPTLAAVADLGDPGVAVVSAPGVLELTGPRVRVTAVADGRDVFLGVARESEVREWLQDAHHSEVTGLTETGTGHVLGARTVPGREAADPRLADIWIAQSAAAGRATLDWPRRPGRYLVVAATDGVAPAPATVRMEWARTGAAAEHAAARPLATAGSAALLLGLALLLLRRPARPHRPLRAGQRRRPAVASGRTVIDVRDPAARRAGSTARGHRS</sequence>
<name>A0A2S6IWD6_9ACTN</name>
<evidence type="ECO:0000256" key="1">
    <source>
        <dbReference type="SAM" id="MobiDB-lite"/>
    </source>
</evidence>
<dbReference type="OrthoDB" id="3265533at2"/>
<comment type="caution">
    <text evidence="2">The sequence shown here is derived from an EMBL/GenBank/DDBJ whole genome shotgun (WGS) entry which is preliminary data.</text>
</comment>
<dbReference type="RefSeq" id="WP_104431019.1">
    <property type="nucleotide sequence ID" value="NZ_PTJD01000001.1"/>
</dbReference>
<dbReference type="EMBL" id="PTJD01000001">
    <property type="protein sequence ID" value="PPK98643.1"/>
    <property type="molecule type" value="Genomic_DNA"/>
</dbReference>
<keyword evidence="3" id="KW-1185">Reference proteome</keyword>
<organism evidence="2 3">
    <name type="scientific">Kineococcus xinjiangensis</name>
    <dbReference type="NCBI Taxonomy" id="512762"/>
    <lineage>
        <taxon>Bacteria</taxon>
        <taxon>Bacillati</taxon>
        <taxon>Actinomycetota</taxon>
        <taxon>Actinomycetes</taxon>
        <taxon>Kineosporiales</taxon>
        <taxon>Kineosporiaceae</taxon>
        <taxon>Kineococcus</taxon>
    </lineage>
</organism>
<dbReference type="AlphaFoldDB" id="A0A2S6IWD6"/>
<feature type="compositionally biased region" description="Basic residues" evidence="1">
    <location>
        <begin position="205"/>
        <end position="215"/>
    </location>
</feature>